<evidence type="ECO:0000313" key="3">
    <source>
        <dbReference type="EMBL" id="RUS87526.1"/>
    </source>
</evidence>
<dbReference type="Proteomes" id="UP000271974">
    <property type="component" value="Unassembled WGS sequence"/>
</dbReference>
<reference evidence="3 4" key="1">
    <citation type="submission" date="2019-01" db="EMBL/GenBank/DDBJ databases">
        <title>A draft genome assembly of the solar-powered sea slug Elysia chlorotica.</title>
        <authorList>
            <person name="Cai H."/>
            <person name="Li Q."/>
            <person name="Fang X."/>
            <person name="Li J."/>
            <person name="Curtis N.E."/>
            <person name="Altenburger A."/>
            <person name="Shibata T."/>
            <person name="Feng M."/>
            <person name="Maeda T."/>
            <person name="Schwartz J.A."/>
            <person name="Shigenobu S."/>
            <person name="Lundholm N."/>
            <person name="Nishiyama T."/>
            <person name="Yang H."/>
            <person name="Hasebe M."/>
            <person name="Li S."/>
            <person name="Pierce S.K."/>
            <person name="Wang J."/>
        </authorList>
    </citation>
    <scope>NUCLEOTIDE SEQUENCE [LARGE SCALE GENOMIC DNA]</scope>
    <source>
        <strain evidence="3">EC2010</strain>
        <tissue evidence="3">Whole organism of an adult</tissue>
    </source>
</reference>
<feature type="chain" id="PRO_5019434073" evidence="2">
    <location>
        <begin position="22"/>
        <end position="124"/>
    </location>
</feature>
<accession>A0A433U143</accession>
<keyword evidence="4" id="KW-1185">Reference proteome</keyword>
<feature type="compositionally biased region" description="Polar residues" evidence="1">
    <location>
        <begin position="115"/>
        <end position="124"/>
    </location>
</feature>
<sequence length="124" mass="13792">MNLKLVSLCLVVSVLAGSTLATQVEDFARVLQQVSRTLERIPKKRVCQGYMCSYGHNSDSASKAAVHKVLLHYLYQCAMDNTCHHQGKRRRRSSSASAPSSVSSNSKMSLRKLTQYKSQNSARD</sequence>
<gene>
    <name evidence="3" type="ORF">EGW08_004702</name>
</gene>
<evidence type="ECO:0000256" key="1">
    <source>
        <dbReference type="SAM" id="MobiDB-lite"/>
    </source>
</evidence>
<proteinExistence type="predicted"/>
<evidence type="ECO:0000313" key="4">
    <source>
        <dbReference type="Proteomes" id="UP000271974"/>
    </source>
</evidence>
<name>A0A433U143_ELYCH</name>
<evidence type="ECO:0000256" key="2">
    <source>
        <dbReference type="SAM" id="SignalP"/>
    </source>
</evidence>
<feature type="compositionally biased region" description="Low complexity" evidence="1">
    <location>
        <begin position="94"/>
        <end position="108"/>
    </location>
</feature>
<feature type="region of interest" description="Disordered" evidence="1">
    <location>
        <begin position="85"/>
        <end position="124"/>
    </location>
</feature>
<comment type="caution">
    <text evidence="3">The sequence shown here is derived from an EMBL/GenBank/DDBJ whole genome shotgun (WGS) entry which is preliminary data.</text>
</comment>
<dbReference type="EMBL" id="RQTK01000108">
    <property type="protein sequence ID" value="RUS87526.1"/>
    <property type="molecule type" value="Genomic_DNA"/>
</dbReference>
<dbReference type="AlphaFoldDB" id="A0A433U143"/>
<feature type="signal peptide" evidence="2">
    <location>
        <begin position="1"/>
        <end position="21"/>
    </location>
</feature>
<organism evidence="3 4">
    <name type="scientific">Elysia chlorotica</name>
    <name type="common">Eastern emerald elysia</name>
    <name type="synonym">Sea slug</name>
    <dbReference type="NCBI Taxonomy" id="188477"/>
    <lineage>
        <taxon>Eukaryota</taxon>
        <taxon>Metazoa</taxon>
        <taxon>Spiralia</taxon>
        <taxon>Lophotrochozoa</taxon>
        <taxon>Mollusca</taxon>
        <taxon>Gastropoda</taxon>
        <taxon>Heterobranchia</taxon>
        <taxon>Euthyneura</taxon>
        <taxon>Panpulmonata</taxon>
        <taxon>Sacoglossa</taxon>
        <taxon>Placobranchoidea</taxon>
        <taxon>Plakobranchidae</taxon>
        <taxon>Elysia</taxon>
    </lineage>
</organism>
<protein>
    <submittedName>
        <fullName evidence="3">Uncharacterized protein</fullName>
    </submittedName>
</protein>
<keyword evidence="2" id="KW-0732">Signal</keyword>